<dbReference type="RefSeq" id="WP_144332245.1">
    <property type="nucleotide sequence ID" value="NZ_VLPL01000002.1"/>
</dbReference>
<dbReference type="EMBL" id="VLPL01000002">
    <property type="protein sequence ID" value="TSJ46708.1"/>
    <property type="molecule type" value="Genomic_DNA"/>
</dbReference>
<keyword evidence="1" id="KW-1133">Transmembrane helix</keyword>
<feature type="transmembrane region" description="Helical" evidence="1">
    <location>
        <begin position="123"/>
        <end position="147"/>
    </location>
</feature>
<dbReference type="AlphaFoldDB" id="A0A556N3S8"/>
<dbReference type="OrthoDB" id="1467145at2"/>
<feature type="transmembrane region" description="Helical" evidence="1">
    <location>
        <begin position="24"/>
        <end position="41"/>
    </location>
</feature>
<evidence type="ECO:0000313" key="3">
    <source>
        <dbReference type="Proteomes" id="UP000316008"/>
    </source>
</evidence>
<feature type="transmembrane region" description="Helical" evidence="1">
    <location>
        <begin position="159"/>
        <end position="176"/>
    </location>
</feature>
<organism evidence="2 3">
    <name type="scientific">Fluviicola chungangensis</name>
    <dbReference type="NCBI Taxonomy" id="2597671"/>
    <lineage>
        <taxon>Bacteria</taxon>
        <taxon>Pseudomonadati</taxon>
        <taxon>Bacteroidota</taxon>
        <taxon>Flavobacteriia</taxon>
        <taxon>Flavobacteriales</taxon>
        <taxon>Crocinitomicaceae</taxon>
        <taxon>Fluviicola</taxon>
    </lineage>
</organism>
<gene>
    <name evidence="2" type="ORF">FO442_05985</name>
</gene>
<accession>A0A556N3S8</accession>
<evidence type="ECO:0000313" key="2">
    <source>
        <dbReference type="EMBL" id="TSJ46708.1"/>
    </source>
</evidence>
<evidence type="ECO:0008006" key="4">
    <source>
        <dbReference type="Google" id="ProtNLM"/>
    </source>
</evidence>
<dbReference type="Proteomes" id="UP000316008">
    <property type="component" value="Unassembled WGS sequence"/>
</dbReference>
<keyword evidence="1" id="KW-0472">Membrane</keyword>
<keyword evidence="3" id="KW-1185">Reference proteome</keyword>
<name>A0A556N3S8_9FLAO</name>
<feature type="transmembrane region" description="Helical" evidence="1">
    <location>
        <begin position="188"/>
        <end position="207"/>
    </location>
</feature>
<sequence>MVQAFKNHWTGIEQVTKALLKGKFLWFFVPGLIVGSIYVYYKWQAEKVLAIAHAADDVPLVGTAIGWLADGIFSIFDLIASEFYKFVILVVLSPVNCILSEKFDSYLTGNEYKFDFIRLLNDFLRMILIVISALFMEYVFLGIWWLFSLVIPDFIGETIFFLIASFFVGFSFYDYSMERYGLNFFKSWGMGFSKMSYMLITGGIFTLMIKIPVIGIIVAPVLTAMLSTAVYILMNKKSQVQPTPVVRDQDLLDT</sequence>
<reference evidence="2 3" key="1">
    <citation type="submission" date="2019-07" db="EMBL/GenBank/DDBJ databases">
        <authorList>
            <person name="Huq M.A."/>
        </authorList>
    </citation>
    <scope>NUCLEOTIDE SEQUENCE [LARGE SCALE GENOMIC DNA]</scope>
    <source>
        <strain evidence="2 3">MAH-3</strain>
    </source>
</reference>
<evidence type="ECO:0000256" key="1">
    <source>
        <dbReference type="SAM" id="Phobius"/>
    </source>
</evidence>
<keyword evidence="1" id="KW-0812">Transmembrane</keyword>
<protein>
    <recommendedName>
        <fullName evidence="4">EI24 domain-containing protein</fullName>
    </recommendedName>
</protein>
<feature type="transmembrane region" description="Helical" evidence="1">
    <location>
        <begin position="213"/>
        <end position="234"/>
    </location>
</feature>
<proteinExistence type="predicted"/>
<comment type="caution">
    <text evidence="2">The sequence shown here is derived from an EMBL/GenBank/DDBJ whole genome shotgun (WGS) entry which is preliminary data.</text>
</comment>